<comment type="caution">
    <text evidence="1">The sequence shown here is derived from an EMBL/GenBank/DDBJ whole genome shotgun (WGS) entry which is preliminary data.</text>
</comment>
<dbReference type="Proteomes" id="UP000243217">
    <property type="component" value="Unassembled WGS sequence"/>
</dbReference>
<proteinExistence type="predicted"/>
<reference evidence="1 2" key="1">
    <citation type="journal article" date="2014" name="Genome Biol. Evol.">
        <title>The secreted proteins of Achlya hypogyna and Thraustotheca clavata identify the ancestral oomycete secretome and reveal gene acquisitions by horizontal gene transfer.</title>
        <authorList>
            <person name="Misner I."/>
            <person name="Blouin N."/>
            <person name="Leonard G."/>
            <person name="Richards T.A."/>
            <person name="Lane C.E."/>
        </authorList>
    </citation>
    <scope>NUCLEOTIDE SEQUENCE [LARGE SCALE GENOMIC DNA]</scope>
    <source>
        <strain evidence="1 2">ATCC 34112</strain>
    </source>
</reference>
<dbReference type="EMBL" id="JNBS01000351">
    <property type="protein sequence ID" value="OQS06366.1"/>
    <property type="molecule type" value="Genomic_DNA"/>
</dbReference>
<keyword evidence="2" id="KW-1185">Reference proteome</keyword>
<evidence type="ECO:0000313" key="1">
    <source>
        <dbReference type="EMBL" id="OQS06366.1"/>
    </source>
</evidence>
<protein>
    <submittedName>
        <fullName evidence="1">Uncharacterized protein</fullName>
    </submittedName>
</protein>
<gene>
    <name evidence="1" type="ORF">THRCLA_20389</name>
</gene>
<dbReference type="OrthoDB" id="67250at2759"/>
<evidence type="ECO:0000313" key="2">
    <source>
        <dbReference type="Proteomes" id="UP000243217"/>
    </source>
</evidence>
<name>A0A1W0A7V1_9STRA</name>
<sequence>MSTTSPNTCRYSYKECPHPRSIKKDGTPHALCEFHRKKANAIQRTYASRRRREIRAFKQRQNLELAELIALDPIPYSPTSDLTMDPVDLEVLDSFVFHDPLAVEWLDGQNFEDFSDTLKCEDIDAMWNIL</sequence>
<dbReference type="AlphaFoldDB" id="A0A1W0A7V1"/>
<organism evidence="1 2">
    <name type="scientific">Thraustotheca clavata</name>
    <dbReference type="NCBI Taxonomy" id="74557"/>
    <lineage>
        <taxon>Eukaryota</taxon>
        <taxon>Sar</taxon>
        <taxon>Stramenopiles</taxon>
        <taxon>Oomycota</taxon>
        <taxon>Saprolegniomycetes</taxon>
        <taxon>Saprolegniales</taxon>
        <taxon>Achlyaceae</taxon>
        <taxon>Thraustotheca</taxon>
    </lineage>
</organism>
<accession>A0A1W0A7V1</accession>